<dbReference type="Pfam" id="PF01380">
    <property type="entry name" value="SIS"/>
    <property type="match status" value="1"/>
</dbReference>
<dbReference type="AlphaFoldDB" id="A0A1W6K3E8"/>
<dbReference type="RefSeq" id="WP_148692816.1">
    <property type="nucleotide sequence ID" value="NZ_CP020477.1"/>
</dbReference>
<dbReference type="GO" id="GO:1901135">
    <property type="term" value="P:carbohydrate derivative metabolic process"/>
    <property type="evidence" value="ECO:0007669"/>
    <property type="project" value="InterPro"/>
</dbReference>
<dbReference type="GO" id="GO:0097367">
    <property type="term" value="F:carbohydrate derivative binding"/>
    <property type="evidence" value="ECO:0007669"/>
    <property type="project" value="InterPro"/>
</dbReference>
<dbReference type="KEGG" id="aman:B6F84_02955"/>
<sequence length="267" mass="30320">MEKEINKDYKVNANLNLDSAFVTGAGDSYAAALAIEGKTKGRFKAIDPYDSLEYENLDRPLIIVSVSGKPKSNILLAKKFKNKTKIIVVTANKDSILAKLADYIVELPYKSPIILPGTLSFLMSLSALYSIANEEEDKGEDKEIFLLNPYFIGKESNYGIAYFSYLKMAEIFGIKSNYERLEQFCHSPIFSSRNSEIIILSSKDKREEELKSLINYTQVYLTNCEGAFCNAKTILRSIIYTMKKNNWNKIYFLDDKNILSISSTMIY</sequence>
<organism evidence="2 3">
    <name type="scientific">Acidianus manzaensis</name>
    <dbReference type="NCBI Taxonomy" id="282676"/>
    <lineage>
        <taxon>Archaea</taxon>
        <taxon>Thermoproteota</taxon>
        <taxon>Thermoprotei</taxon>
        <taxon>Sulfolobales</taxon>
        <taxon>Sulfolobaceae</taxon>
        <taxon>Acidianus</taxon>
    </lineage>
</organism>
<dbReference type="Proteomes" id="UP000193404">
    <property type="component" value="Chromosome"/>
</dbReference>
<dbReference type="GeneID" id="41589844"/>
<gene>
    <name evidence="2" type="ORF">B6F84_02955</name>
</gene>
<dbReference type="EMBL" id="CP020477">
    <property type="protein sequence ID" value="ARM77036.1"/>
    <property type="molecule type" value="Genomic_DNA"/>
</dbReference>
<keyword evidence="3" id="KW-1185">Reference proteome</keyword>
<dbReference type="InterPro" id="IPR046348">
    <property type="entry name" value="SIS_dom_sf"/>
</dbReference>
<protein>
    <submittedName>
        <fullName evidence="2">Sugar isomerase</fullName>
    </submittedName>
</protein>
<proteinExistence type="predicted"/>
<name>A0A1W6K3E8_9CREN</name>
<evidence type="ECO:0000313" key="2">
    <source>
        <dbReference type="EMBL" id="ARM77036.1"/>
    </source>
</evidence>
<dbReference type="STRING" id="282676.B6F84_02955"/>
<dbReference type="Gene3D" id="3.40.50.10490">
    <property type="entry name" value="Glucose-6-phosphate isomerase like protein, domain 1"/>
    <property type="match status" value="2"/>
</dbReference>
<accession>A0A1W6K3E8</accession>
<reference evidence="2 3" key="1">
    <citation type="submission" date="2017-03" db="EMBL/GenBank/DDBJ databases">
        <title>Sulfur activation and transportation mechanism of thermophilic Archaea Acidianus manzaensis YN-25.</title>
        <authorList>
            <person name="Ma Y."/>
            <person name="Yang Y."/>
            <person name="Xia J."/>
        </authorList>
    </citation>
    <scope>NUCLEOTIDE SEQUENCE [LARGE SCALE GENOMIC DNA]</scope>
    <source>
        <strain evidence="2 3">YN-25</strain>
    </source>
</reference>
<feature type="domain" description="SIS" evidence="1">
    <location>
        <begin position="1"/>
        <end position="138"/>
    </location>
</feature>
<dbReference type="InterPro" id="IPR001347">
    <property type="entry name" value="SIS_dom"/>
</dbReference>
<keyword evidence="2" id="KW-0413">Isomerase</keyword>
<dbReference type="OrthoDB" id="34358at2157"/>
<evidence type="ECO:0000313" key="3">
    <source>
        <dbReference type="Proteomes" id="UP000193404"/>
    </source>
</evidence>
<dbReference type="SUPFAM" id="SSF53697">
    <property type="entry name" value="SIS domain"/>
    <property type="match status" value="1"/>
</dbReference>
<evidence type="ECO:0000259" key="1">
    <source>
        <dbReference type="PROSITE" id="PS51464"/>
    </source>
</evidence>
<dbReference type="GO" id="GO:0016853">
    <property type="term" value="F:isomerase activity"/>
    <property type="evidence" value="ECO:0007669"/>
    <property type="project" value="UniProtKB-KW"/>
</dbReference>
<dbReference type="PROSITE" id="PS51464">
    <property type="entry name" value="SIS"/>
    <property type="match status" value="1"/>
</dbReference>